<evidence type="ECO:0000256" key="2">
    <source>
        <dbReference type="ARBA" id="ARBA00022771"/>
    </source>
</evidence>
<dbReference type="EMBL" id="JAHDYR010000031">
    <property type="protein sequence ID" value="KAG9392836.1"/>
    <property type="molecule type" value="Genomic_DNA"/>
</dbReference>
<dbReference type="PANTHER" id="PTHR39490">
    <property type="entry name" value="ARRESTIN DOMAIN-CONTAINING PROTEIN D"/>
    <property type="match status" value="1"/>
</dbReference>
<dbReference type="InterPro" id="IPR017455">
    <property type="entry name" value="Znf_FYVE-rel"/>
</dbReference>
<keyword evidence="1" id="KW-0479">Metal-binding</keyword>
<dbReference type="GO" id="GO:0008270">
    <property type="term" value="F:zinc ion binding"/>
    <property type="evidence" value="ECO:0007669"/>
    <property type="project" value="UniProtKB-KW"/>
</dbReference>
<dbReference type="InterPro" id="IPR000306">
    <property type="entry name" value="Znf_FYVE"/>
</dbReference>
<evidence type="ECO:0000256" key="1">
    <source>
        <dbReference type="ARBA" id="ARBA00022723"/>
    </source>
</evidence>
<feature type="domain" description="FYVE-type" evidence="5">
    <location>
        <begin position="34"/>
        <end position="92"/>
    </location>
</feature>
<dbReference type="InterPro" id="IPR016024">
    <property type="entry name" value="ARM-type_fold"/>
</dbReference>
<dbReference type="Gene3D" id="1.25.10.10">
    <property type="entry name" value="Leucine-rich Repeat Variant"/>
    <property type="match status" value="1"/>
</dbReference>
<proteinExistence type="predicted"/>
<dbReference type="SMART" id="SM00064">
    <property type="entry name" value="FYVE"/>
    <property type="match status" value="1"/>
</dbReference>
<dbReference type="InterPro" id="IPR052113">
    <property type="entry name" value="FYVE-type_Zinc_Finger"/>
</dbReference>
<accession>A0A8J6ARY2</accession>
<comment type="caution">
    <text evidence="6">The sequence shown here is derived from an EMBL/GenBank/DDBJ whole genome shotgun (WGS) entry which is preliminary data.</text>
</comment>
<dbReference type="InterPro" id="IPR013083">
    <property type="entry name" value="Znf_RING/FYVE/PHD"/>
</dbReference>
<evidence type="ECO:0000256" key="3">
    <source>
        <dbReference type="ARBA" id="ARBA00022833"/>
    </source>
</evidence>
<reference evidence="6" key="1">
    <citation type="submission" date="2021-05" db="EMBL/GenBank/DDBJ databases">
        <title>A free-living protist that lacks canonical eukaryotic 1 DNA replication and segregation systems.</title>
        <authorList>
            <person name="Salas-Leiva D.E."/>
            <person name="Tromer E.C."/>
            <person name="Curtis B.A."/>
            <person name="Jerlstrom-Hultqvist J."/>
            <person name="Kolisko M."/>
            <person name="Yi Z."/>
            <person name="Salas-Leiva J.S."/>
            <person name="Gallot-Lavallee L."/>
            <person name="Kops G.J.P.L."/>
            <person name="Archibald J.M."/>
            <person name="Simpson A.G.B."/>
            <person name="Roger A.J."/>
        </authorList>
    </citation>
    <scope>NUCLEOTIDE SEQUENCE</scope>
    <source>
        <strain evidence="6">BICM</strain>
    </source>
</reference>
<dbReference type="OrthoDB" id="10018316at2759"/>
<evidence type="ECO:0000313" key="6">
    <source>
        <dbReference type="EMBL" id="KAG9392836.1"/>
    </source>
</evidence>
<dbReference type="SUPFAM" id="SSF48371">
    <property type="entry name" value="ARM repeat"/>
    <property type="match status" value="1"/>
</dbReference>
<dbReference type="SUPFAM" id="SSF57903">
    <property type="entry name" value="FYVE/PHD zinc finger"/>
    <property type="match status" value="1"/>
</dbReference>
<evidence type="ECO:0000313" key="7">
    <source>
        <dbReference type="Proteomes" id="UP000717585"/>
    </source>
</evidence>
<keyword evidence="2 4" id="KW-0863">Zinc-finger</keyword>
<keyword evidence="3" id="KW-0862">Zinc</keyword>
<dbReference type="PANTHER" id="PTHR39490:SF8">
    <property type="entry name" value="ZINC FINGER FYVE DOMAIN-CONTAINING PROTEIN 21"/>
    <property type="match status" value="1"/>
</dbReference>
<gene>
    <name evidence="6" type="ORF">J8273_5769</name>
</gene>
<sequence length="470" mass="51736">MDTTPGMMWGVDKSLTPSPYNMAILKKKNDWLSDENSASCMLCDAEFSFFNRRHHCRRCGRLFCNSCMKTGIWVGKETVLERVCNLCHLILSEDYQLKAYRSYFHLFKSSDILIRTEYLRAIRNSIRTDDDRALILKWKNNAFMRQVVEAVKEYSVRSTRTDLYWSMLFGVVINLTASFDPEVARAFIDAGGATAVLTCIRVCEEPYLQEFLVWILRNISPCPAVVTHDADPISTMAAIDRVLKIEVRTLQQCCTAALANLLTHDALRYTHAMTKVPQCTIVTALARLLTLTVPQIQRNAARCVSLVATATPAVLPVFDKRGIIEMVAGLLTAFDPQVKCAAMVAIRTMVARSAVLAARLTDPGQTSVVPALTAIIAAQDNDLTPIALGLLNSMAEIDECAAGLGRAVDDALIEALDGATSLSDGLIKDAGMDAAGKLAGLVEEGPKRDRLTELTVTTQFNGVKVVEDYL</sequence>
<dbReference type="Gene3D" id="3.30.40.10">
    <property type="entry name" value="Zinc/RING finger domain, C3HC4 (zinc finger)"/>
    <property type="match status" value="1"/>
</dbReference>
<dbReference type="AlphaFoldDB" id="A0A8J6ARY2"/>
<dbReference type="InterPro" id="IPR011011">
    <property type="entry name" value="Znf_FYVE_PHD"/>
</dbReference>
<organism evidence="6 7">
    <name type="scientific">Carpediemonas membranifera</name>
    <dbReference type="NCBI Taxonomy" id="201153"/>
    <lineage>
        <taxon>Eukaryota</taxon>
        <taxon>Metamonada</taxon>
        <taxon>Carpediemonas-like organisms</taxon>
        <taxon>Carpediemonas</taxon>
    </lineage>
</organism>
<evidence type="ECO:0000256" key="4">
    <source>
        <dbReference type="PROSITE-ProRule" id="PRU00091"/>
    </source>
</evidence>
<evidence type="ECO:0000259" key="5">
    <source>
        <dbReference type="PROSITE" id="PS50178"/>
    </source>
</evidence>
<keyword evidence="7" id="KW-1185">Reference proteome</keyword>
<dbReference type="PROSITE" id="PS50178">
    <property type="entry name" value="ZF_FYVE"/>
    <property type="match status" value="1"/>
</dbReference>
<name>A0A8J6ARY2_9EUKA</name>
<protein>
    <submittedName>
        <fullName evidence="6">FYVE zinc finger</fullName>
    </submittedName>
</protein>
<dbReference type="Proteomes" id="UP000717585">
    <property type="component" value="Unassembled WGS sequence"/>
</dbReference>
<dbReference type="InterPro" id="IPR011989">
    <property type="entry name" value="ARM-like"/>
</dbReference>
<dbReference type="Pfam" id="PF01363">
    <property type="entry name" value="FYVE"/>
    <property type="match status" value="1"/>
</dbReference>